<accession>A0A2G6KI22</accession>
<name>A0A2G6KI22_9BACT</name>
<comment type="caution">
    <text evidence="1">The sequence shown here is derived from an EMBL/GenBank/DDBJ whole genome shotgun (WGS) entry which is preliminary data.</text>
</comment>
<proteinExistence type="predicted"/>
<sequence>MEKTENLDELRMIIVRNRIGLQGRSQYFNARMLFIPIDRYWQDKDIHHLTSAGNFRFKVISLS</sequence>
<gene>
    <name evidence="1" type="ORF">CSA56_04600</name>
</gene>
<evidence type="ECO:0000313" key="1">
    <source>
        <dbReference type="EMBL" id="PIE35311.1"/>
    </source>
</evidence>
<organism evidence="1 2">
    <name type="scientific">candidate division KSB3 bacterium</name>
    <dbReference type="NCBI Taxonomy" id="2044937"/>
    <lineage>
        <taxon>Bacteria</taxon>
        <taxon>candidate division KSB3</taxon>
    </lineage>
</organism>
<reference evidence="1 2" key="1">
    <citation type="submission" date="2017-10" db="EMBL/GenBank/DDBJ databases">
        <title>Novel microbial diversity and functional potential in the marine mammal oral microbiome.</title>
        <authorList>
            <person name="Dudek N.K."/>
            <person name="Sun C.L."/>
            <person name="Burstein D."/>
            <person name="Kantor R.S."/>
            <person name="Aliaga Goltsman D.S."/>
            <person name="Bik E.M."/>
            <person name="Thomas B.C."/>
            <person name="Banfield J.F."/>
            <person name="Relman D.A."/>
        </authorList>
    </citation>
    <scope>NUCLEOTIDE SEQUENCE [LARGE SCALE GENOMIC DNA]</scope>
    <source>
        <strain evidence="1">DOLJORAL78_47_16</strain>
    </source>
</reference>
<dbReference type="EMBL" id="PDSK01000047">
    <property type="protein sequence ID" value="PIE35311.1"/>
    <property type="molecule type" value="Genomic_DNA"/>
</dbReference>
<dbReference type="Proteomes" id="UP000230821">
    <property type="component" value="Unassembled WGS sequence"/>
</dbReference>
<protein>
    <submittedName>
        <fullName evidence="1">Uncharacterized protein</fullName>
    </submittedName>
</protein>
<evidence type="ECO:0000313" key="2">
    <source>
        <dbReference type="Proteomes" id="UP000230821"/>
    </source>
</evidence>
<dbReference type="AlphaFoldDB" id="A0A2G6KI22"/>